<dbReference type="RefSeq" id="WP_073280288.1">
    <property type="nucleotide sequence ID" value="NZ_FRAC01000042.1"/>
</dbReference>
<feature type="signal peptide" evidence="2">
    <location>
        <begin position="1"/>
        <end position="25"/>
    </location>
</feature>
<dbReference type="EMBL" id="FRAC01000042">
    <property type="protein sequence ID" value="SHL65188.1"/>
    <property type="molecule type" value="Genomic_DNA"/>
</dbReference>
<feature type="region of interest" description="Disordered" evidence="1">
    <location>
        <begin position="26"/>
        <end position="51"/>
    </location>
</feature>
<organism evidence="3 4">
    <name type="scientific">Anaerocolumna jejuensis DSM 15929</name>
    <dbReference type="NCBI Taxonomy" id="1121322"/>
    <lineage>
        <taxon>Bacteria</taxon>
        <taxon>Bacillati</taxon>
        <taxon>Bacillota</taxon>
        <taxon>Clostridia</taxon>
        <taxon>Lachnospirales</taxon>
        <taxon>Lachnospiraceae</taxon>
        <taxon>Anaerocolumna</taxon>
    </lineage>
</organism>
<dbReference type="Pfam" id="PF01547">
    <property type="entry name" value="SBP_bac_1"/>
    <property type="match status" value="1"/>
</dbReference>
<keyword evidence="2" id="KW-0732">Signal</keyword>
<reference evidence="3 4" key="1">
    <citation type="submission" date="2016-11" db="EMBL/GenBank/DDBJ databases">
        <authorList>
            <person name="Jaros S."/>
            <person name="Januszkiewicz K."/>
            <person name="Wedrychowicz H."/>
        </authorList>
    </citation>
    <scope>NUCLEOTIDE SEQUENCE [LARGE SCALE GENOMIC DNA]</scope>
    <source>
        <strain evidence="3 4">DSM 15929</strain>
    </source>
</reference>
<dbReference type="SUPFAM" id="SSF53850">
    <property type="entry name" value="Periplasmic binding protein-like II"/>
    <property type="match status" value="1"/>
</dbReference>
<dbReference type="Gene3D" id="3.40.190.10">
    <property type="entry name" value="Periplasmic binding protein-like II"/>
    <property type="match status" value="2"/>
</dbReference>
<feature type="chain" id="PRO_5013110798" evidence="2">
    <location>
        <begin position="26"/>
        <end position="586"/>
    </location>
</feature>
<gene>
    <name evidence="3" type="ORF">SAMN02745136_05391</name>
</gene>
<dbReference type="InterPro" id="IPR006059">
    <property type="entry name" value="SBP"/>
</dbReference>
<evidence type="ECO:0000313" key="4">
    <source>
        <dbReference type="Proteomes" id="UP000184386"/>
    </source>
</evidence>
<dbReference type="Proteomes" id="UP000184386">
    <property type="component" value="Unassembled WGS sequence"/>
</dbReference>
<accession>A0A1M7CD64</accession>
<dbReference type="PANTHER" id="PTHR43649:SF12">
    <property type="entry name" value="DIACETYLCHITOBIOSE BINDING PROTEIN DASA"/>
    <property type="match status" value="1"/>
</dbReference>
<name>A0A1M7CD64_9FIRM</name>
<proteinExistence type="predicted"/>
<dbReference type="OrthoDB" id="2495637at2"/>
<evidence type="ECO:0000256" key="1">
    <source>
        <dbReference type="SAM" id="MobiDB-lite"/>
    </source>
</evidence>
<evidence type="ECO:0000256" key="2">
    <source>
        <dbReference type="SAM" id="SignalP"/>
    </source>
</evidence>
<keyword evidence="4" id="KW-1185">Reference proteome</keyword>
<dbReference type="AlphaFoldDB" id="A0A1M7CD64"/>
<protein>
    <submittedName>
        <fullName evidence="3">Putative aldouronate transport system substrate-binding protein</fullName>
    </submittedName>
</protein>
<evidence type="ECO:0000313" key="3">
    <source>
        <dbReference type="EMBL" id="SHL65188.1"/>
    </source>
</evidence>
<sequence>MKRSILKRFLAVGLVATLVVSGATACSKSGKDASNSSNSADAADGAAASGKPDTWIADRTITVQAYVDDIGNSLPKNLNDTAVMKELTKRTGIKLDIQYTPGDTDSSVMAAQLASGTIPDVIVSYLDDSTRPEFPILLKGAREGMFADVSGYLKDMKVYSRYLEDGYLPSDTQKNITFRDEFKGAAYILQLSIDSEDRSLQYNPQDAYVGGMYIQKSIADSLGIDPTKITTQEQFYDLLVKIKKGGFKDDNGNAVYPLGPKYWGGSSDALKYIVPGYNWGVSDGYNLAEDGSIKHEVDTDYVYKKIDYVRKLLAEGLMNPEFFTMDATRAEEVSRSHNSAIIADVHNYQDIIYGSDDWVPLGPLNDFTGNNATVVHGKHRYGAWAISADAKNPEEILKFFDYLASPEGQLLCQYGIEGETYNMVDGKPVLTDEALKKLNDGDKDYLVNKIGAGFGGSGCVFFYYMLTNIDNLGNFGESRPGAGSSTTFARSVEVAKDYPRTLKLVPGLDATAYLSADSLTDVKAQMSLLNYPDMLVQAIYAGSEDEVKQIVESFRLQIKQAGNDTFIEYITKLYKDDKEAIDFYTK</sequence>
<feature type="compositionally biased region" description="Low complexity" evidence="1">
    <location>
        <begin position="32"/>
        <end position="51"/>
    </location>
</feature>
<dbReference type="PANTHER" id="PTHR43649">
    <property type="entry name" value="ARABINOSE-BINDING PROTEIN-RELATED"/>
    <property type="match status" value="1"/>
</dbReference>
<dbReference type="PROSITE" id="PS51257">
    <property type="entry name" value="PROKAR_LIPOPROTEIN"/>
    <property type="match status" value="1"/>
</dbReference>
<dbReference type="STRING" id="1121322.SAMN02745136_05391"/>
<dbReference type="InterPro" id="IPR050490">
    <property type="entry name" value="Bact_solute-bd_prot1"/>
</dbReference>